<gene>
    <name evidence="9" type="ORF">ENP34_01520</name>
</gene>
<dbReference type="AlphaFoldDB" id="A0A831X6J8"/>
<feature type="transmembrane region" description="Helical" evidence="7">
    <location>
        <begin position="266"/>
        <end position="287"/>
    </location>
</feature>
<keyword evidence="3" id="KW-1003">Cell membrane</keyword>
<comment type="caution">
    <text evidence="9">The sequence shown here is derived from an EMBL/GenBank/DDBJ whole genome shotgun (WGS) entry which is preliminary data.</text>
</comment>
<keyword evidence="6 7" id="KW-0472">Membrane</keyword>
<dbReference type="PANTHER" id="PTHR43386">
    <property type="entry name" value="OLIGOPEPTIDE TRANSPORT SYSTEM PERMEASE PROTEIN APPC"/>
    <property type="match status" value="1"/>
</dbReference>
<dbReference type="Gene3D" id="1.10.3720.10">
    <property type="entry name" value="MetI-like"/>
    <property type="match status" value="1"/>
</dbReference>
<evidence type="ECO:0000256" key="1">
    <source>
        <dbReference type="ARBA" id="ARBA00004651"/>
    </source>
</evidence>
<name>A0A831X6J8_9BACT</name>
<dbReference type="GO" id="GO:0055085">
    <property type="term" value="P:transmembrane transport"/>
    <property type="evidence" value="ECO:0007669"/>
    <property type="project" value="InterPro"/>
</dbReference>
<dbReference type="Pfam" id="PF12911">
    <property type="entry name" value="OppC_N"/>
    <property type="match status" value="1"/>
</dbReference>
<keyword evidence="4 7" id="KW-0812">Transmembrane</keyword>
<evidence type="ECO:0000259" key="8">
    <source>
        <dbReference type="PROSITE" id="PS50928"/>
    </source>
</evidence>
<evidence type="ECO:0000256" key="5">
    <source>
        <dbReference type="ARBA" id="ARBA00022989"/>
    </source>
</evidence>
<protein>
    <submittedName>
        <fullName evidence="9">ABC transporter permease</fullName>
    </submittedName>
</protein>
<evidence type="ECO:0000256" key="3">
    <source>
        <dbReference type="ARBA" id="ARBA00022475"/>
    </source>
</evidence>
<feature type="transmembrane region" description="Helical" evidence="7">
    <location>
        <begin position="148"/>
        <end position="173"/>
    </location>
</feature>
<evidence type="ECO:0000256" key="2">
    <source>
        <dbReference type="ARBA" id="ARBA00022448"/>
    </source>
</evidence>
<proteinExistence type="inferred from homology"/>
<feature type="transmembrane region" description="Helical" evidence="7">
    <location>
        <begin position="220"/>
        <end position="245"/>
    </location>
</feature>
<dbReference type="EMBL" id="DSIY01000035">
    <property type="protein sequence ID" value="HEG90117.1"/>
    <property type="molecule type" value="Genomic_DNA"/>
</dbReference>
<organism evidence="9">
    <name type="scientific">Thermorudis peleae</name>
    <dbReference type="NCBI Taxonomy" id="1382356"/>
    <lineage>
        <taxon>Bacteria</taxon>
        <taxon>Pseudomonadati</taxon>
        <taxon>Thermomicrobiota</taxon>
        <taxon>Thermomicrobia</taxon>
        <taxon>Thermomicrobia incertae sedis</taxon>
        <taxon>Thermorudis</taxon>
    </lineage>
</organism>
<reference evidence="9" key="1">
    <citation type="journal article" date="2020" name="mSystems">
        <title>Genome- and Community-Level Interaction Insights into Carbon Utilization and Element Cycling Functions of Hydrothermarchaeota in Hydrothermal Sediment.</title>
        <authorList>
            <person name="Zhou Z."/>
            <person name="Liu Y."/>
            <person name="Xu W."/>
            <person name="Pan J."/>
            <person name="Luo Z.H."/>
            <person name="Li M."/>
        </authorList>
    </citation>
    <scope>NUCLEOTIDE SEQUENCE [LARGE SCALE GENOMIC DNA]</scope>
    <source>
        <strain evidence="9">SpSt-210</strain>
    </source>
</reference>
<evidence type="ECO:0000313" key="9">
    <source>
        <dbReference type="EMBL" id="HEG90117.1"/>
    </source>
</evidence>
<keyword evidence="2 7" id="KW-0813">Transport</keyword>
<dbReference type="InterPro" id="IPR035906">
    <property type="entry name" value="MetI-like_sf"/>
</dbReference>
<feature type="domain" description="ABC transmembrane type-1" evidence="8">
    <location>
        <begin position="99"/>
        <end position="288"/>
    </location>
</feature>
<keyword evidence="5 7" id="KW-1133">Transmembrane helix</keyword>
<dbReference type="InterPro" id="IPR025966">
    <property type="entry name" value="OppC_N"/>
</dbReference>
<feature type="transmembrane region" description="Helical" evidence="7">
    <location>
        <begin position="38"/>
        <end position="60"/>
    </location>
</feature>
<dbReference type="GO" id="GO:0005886">
    <property type="term" value="C:plasma membrane"/>
    <property type="evidence" value="ECO:0007669"/>
    <property type="project" value="UniProtKB-SubCell"/>
</dbReference>
<dbReference type="PANTHER" id="PTHR43386:SF1">
    <property type="entry name" value="D,D-DIPEPTIDE TRANSPORT SYSTEM PERMEASE PROTEIN DDPC-RELATED"/>
    <property type="match status" value="1"/>
</dbReference>
<comment type="subcellular location">
    <subcellularLocation>
        <location evidence="1 7">Cell membrane</location>
        <topology evidence="1 7">Multi-pass membrane protein</topology>
    </subcellularLocation>
</comment>
<dbReference type="CDD" id="cd06261">
    <property type="entry name" value="TM_PBP2"/>
    <property type="match status" value="1"/>
</dbReference>
<evidence type="ECO:0000256" key="4">
    <source>
        <dbReference type="ARBA" id="ARBA00022692"/>
    </source>
</evidence>
<accession>A0A831X6J8</accession>
<dbReference type="SUPFAM" id="SSF161098">
    <property type="entry name" value="MetI-like"/>
    <property type="match status" value="1"/>
</dbReference>
<evidence type="ECO:0000256" key="7">
    <source>
        <dbReference type="RuleBase" id="RU363032"/>
    </source>
</evidence>
<evidence type="ECO:0000256" key="6">
    <source>
        <dbReference type="ARBA" id="ARBA00023136"/>
    </source>
</evidence>
<dbReference type="InterPro" id="IPR050366">
    <property type="entry name" value="BP-dependent_transpt_permease"/>
</dbReference>
<feature type="transmembrane region" description="Helical" evidence="7">
    <location>
        <begin position="101"/>
        <end position="127"/>
    </location>
</feature>
<dbReference type="Pfam" id="PF00528">
    <property type="entry name" value="BPD_transp_1"/>
    <property type="match status" value="1"/>
</dbReference>
<dbReference type="PROSITE" id="PS50928">
    <property type="entry name" value="ABC_TM1"/>
    <property type="match status" value="1"/>
</dbReference>
<sequence>MVGDSALERGVTPIELAAMRPPRSEWRQAAARFARNRMATVGIAFLFVVALIAILAPLVAQHDPNEQDLLARLKPPTAQHWFGTDELGRDVFARTVYGARYSLFIGIAGSMGGLLVGVSIGLLSGFFGGWVDHLTMRLIDIMLSFPGVLMAILIVSVLGPGLINIIVALTIWFTPTIARIMRGTVLVLKQQDFVEAARSCGAGNLRLMLRHLLPNALSPIIVYGTLSVATAILVAAGLSFLGLGVQPPTPEWGAMIGASRQYIREAPNSTFFPGLAIFLTVLSLNFIGDALRDALDPRLNVWTASS</sequence>
<dbReference type="InterPro" id="IPR000515">
    <property type="entry name" value="MetI-like"/>
</dbReference>
<comment type="similarity">
    <text evidence="7">Belongs to the binding-protein-dependent transport system permease family.</text>
</comment>